<reference evidence="5" key="2">
    <citation type="journal article" date="2007" name="Science">
        <title>Draft genome sequence of the sexually transmitted pathogen Trichomonas vaginalis.</title>
        <authorList>
            <person name="Carlton J.M."/>
            <person name="Hirt R.P."/>
            <person name="Silva J.C."/>
            <person name="Delcher A.L."/>
            <person name="Schatz M."/>
            <person name="Zhao Q."/>
            <person name="Wortman J.R."/>
            <person name="Bidwell S.L."/>
            <person name="Alsmark U.C.M."/>
            <person name="Besteiro S."/>
            <person name="Sicheritz-Ponten T."/>
            <person name="Noel C.J."/>
            <person name="Dacks J.B."/>
            <person name="Foster P.G."/>
            <person name="Simillion C."/>
            <person name="Van de Peer Y."/>
            <person name="Miranda-Saavedra D."/>
            <person name="Barton G.J."/>
            <person name="Westrop G.D."/>
            <person name="Mueller S."/>
            <person name="Dessi D."/>
            <person name="Fiori P.L."/>
            <person name="Ren Q."/>
            <person name="Paulsen I."/>
            <person name="Zhang H."/>
            <person name="Bastida-Corcuera F.D."/>
            <person name="Simoes-Barbosa A."/>
            <person name="Brown M.T."/>
            <person name="Hayes R.D."/>
            <person name="Mukherjee M."/>
            <person name="Okumura C.Y."/>
            <person name="Schneider R."/>
            <person name="Smith A.J."/>
            <person name="Vanacova S."/>
            <person name="Villalvazo M."/>
            <person name="Haas B.J."/>
            <person name="Pertea M."/>
            <person name="Feldblyum T.V."/>
            <person name="Utterback T.R."/>
            <person name="Shu C.L."/>
            <person name="Osoegawa K."/>
            <person name="de Jong P.J."/>
            <person name="Hrdy I."/>
            <person name="Horvathova L."/>
            <person name="Zubacova Z."/>
            <person name="Dolezal P."/>
            <person name="Malik S.B."/>
            <person name="Logsdon J.M. Jr."/>
            <person name="Henze K."/>
            <person name="Gupta A."/>
            <person name="Wang C.C."/>
            <person name="Dunne R.L."/>
            <person name="Upcroft J.A."/>
            <person name="Upcroft P."/>
            <person name="White O."/>
            <person name="Salzberg S.L."/>
            <person name="Tang P."/>
            <person name="Chiu C.-H."/>
            <person name="Lee Y.-S."/>
            <person name="Embley T.M."/>
            <person name="Coombs G.H."/>
            <person name="Mottram J.C."/>
            <person name="Tachezy J."/>
            <person name="Fraser-Liggett C.M."/>
            <person name="Johnson P.J."/>
        </authorList>
    </citation>
    <scope>NUCLEOTIDE SEQUENCE [LARGE SCALE GENOMIC DNA]</scope>
    <source>
        <strain evidence="5">G3</strain>
    </source>
</reference>
<organism evidence="5 6">
    <name type="scientific">Trichomonas vaginalis (strain ATCC PRA-98 / G3)</name>
    <dbReference type="NCBI Taxonomy" id="412133"/>
    <lineage>
        <taxon>Eukaryota</taxon>
        <taxon>Metamonada</taxon>
        <taxon>Parabasalia</taxon>
        <taxon>Trichomonadida</taxon>
        <taxon>Trichomonadidae</taxon>
        <taxon>Trichomonas</taxon>
    </lineage>
</organism>
<dbReference type="PANTHER" id="PTHR42884:SF14">
    <property type="entry name" value="NEUROENDOCRINE CONVERTASE 1"/>
    <property type="match status" value="1"/>
</dbReference>
<dbReference type="SUPFAM" id="SSF49785">
    <property type="entry name" value="Galactose-binding domain-like"/>
    <property type="match status" value="1"/>
</dbReference>
<dbReference type="GO" id="GO:0006508">
    <property type="term" value="P:proteolysis"/>
    <property type="evidence" value="ECO:0007669"/>
    <property type="project" value="UniProtKB-KW"/>
</dbReference>
<dbReference type="InterPro" id="IPR008979">
    <property type="entry name" value="Galactose-bd-like_sf"/>
</dbReference>
<keyword evidence="3" id="KW-0720">Serine protease</keyword>
<feature type="domain" description="P/Homo B" evidence="4">
    <location>
        <begin position="155"/>
        <end position="216"/>
    </location>
</feature>
<dbReference type="RefSeq" id="XP_001580373.1">
    <property type="nucleotide sequence ID" value="XM_001580323.1"/>
</dbReference>
<gene>
    <name evidence="5" type="ORF">TVAG_101040</name>
</gene>
<protein>
    <submittedName>
        <fullName evidence="5">Blisterase, putative</fullName>
    </submittedName>
</protein>
<dbReference type="FunFam" id="2.60.120.260:FF:000123">
    <property type="entry name" value="Clan SB, family S8, subtilisin-like serine peptidase"/>
    <property type="match status" value="1"/>
</dbReference>
<accession>A2DJI7</accession>
<evidence type="ECO:0000313" key="5">
    <source>
        <dbReference type="EMBL" id="EAY19387.1"/>
    </source>
</evidence>
<keyword evidence="6" id="KW-1185">Reference proteome</keyword>
<dbReference type="KEGG" id="tva:5464914"/>
<evidence type="ECO:0000313" key="6">
    <source>
        <dbReference type="Proteomes" id="UP000001542"/>
    </source>
</evidence>
<dbReference type="Proteomes" id="UP000001542">
    <property type="component" value="Unassembled WGS sequence"/>
</dbReference>
<dbReference type="OrthoDB" id="300641at2759"/>
<dbReference type="InterPro" id="IPR002884">
    <property type="entry name" value="P_dom"/>
</dbReference>
<dbReference type="Pfam" id="PF01483">
    <property type="entry name" value="P_proprotein"/>
    <property type="match status" value="1"/>
</dbReference>
<dbReference type="SUPFAM" id="SSF52743">
    <property type="entry name" value="Subtilisin-like"/>
    <property type="match status" value="1"/>
</dbReference>
<evidence type="ECO:0000256" key="2">
    <source>
        <dbReference type="ARBA" id="ARBA00022801"/>
    </source>
</evidence>
<keyword evidence="2" id="KW-0378">Hydrolase</keyword>
<name>A2DJI7_TRIV3</name>
<dbReference type="AlphaFoldDB" id="A2DJI7"/>
<evidence type="ECO:0000259" key="4">
    <source>
        <dbReference type="Pfam" id="PF01483"/>
    </source>
</evidence>
<dbReference type="PANTHER" id="PTHR42884">
    <property type="entry name" value="PROPROTEIN CONVERTASE SUBTILISIN/KEXIN-RELATED"/>
    <property type="match status" value="1"/>
</dbReference>
<evidence type="ECO:0000256" key="1">
    <source>
        <dbReference type="ARBA" id="ARBA00022670"/>
    </source>
</evidence>
<keyword evidence="1" id="KW-0645">Protease</keyword>
<dbReference type="Gene3D" id="2.60.120.260">
    <property type="entry name" value="Galactose-binding domain-like"/>
    <property type="match status" value="1"/>
</dbReference>
<dbReference type="VEuPathDB" id="TrichDB:TVAG_101040"/>
<dbReference type="eggNOG" id="KOG3526">
    <property type="taxonomic scope" value="Eukaryota"/>
</dbReference>
<dbReference type="STRING" id="5722.A2DJI7"/>
<dbReference type="VEuPathDB" id="TrichDB:TVAGG3_1036210"/>
<evidence type="ECO:0000256" key="3">
    <source>
        <dbReference type="ARBA" id="ARBA00022825"/>
    </source>
</evidence>
<reference evidence="5" key="1">
    <citation type="submission" date="2006-10" db="EMBL/GenBank/DDBJ databases">
        <authorList>
            <person name="Amadeo P."/>
            <person name="Zhao Q."/>
            <person name="Wortman J."/>
            <person name="Fraser-Liggett C."/>
            <person name="Carlton J."/>
        </authorList>
    </citation>
    <scope>NUCLEOTIDE SEQUENCE</scope>
    <source>
        <strain evidence="5">G3</strain>
    </source>
</reference>
<dbReference type="SMR" id="A2DJI7"/>
<sequence>MAAPVAGNAPIYTASPSSSNSINKNFTTANASAAIFAGGLAVLLEANPSLTLSDLFYVTAFSADKVYPNLMNWDVNAINLNYHRRLGFGRLNLGRAVDIALNWTSTGDFYEYKIEKTLNLIMPDKEYNVTFDFTEEEAKSVLCVSLFFKSKKLSFGSLNPHIISPKGTRCEVKLITEADTTSKIRSVELLSYKFLGENPKGKWTVSFRIADDAYHGTIENI</sequence>
<dbReference type="Gene3D" id="3.40.50.200">
    <property type="entry name" value="Peptidase S8/S53 domain"/>
    <property type="match status" value="1"/>
</dbReference>
<dbReference type="InterPro" id="IPR036852">
    <property type="entry name" value="Peptidase_S8/S53_dom_sf"/>
</dbReference>
<proteinExistence type="predicted"/>
<dbReference type="GO" id="GO:0004252">
    <property type="term" value="F:serine-type endopeptidase activity"/>
    <property type="evidence" value="ECO:0007669"/>
    <property type="project" value="InterPro"/>
</dbReference>
<dbReference type="EMBL" id="DS113208">
    <property type="protein sequence ID" value="EAY19387.1"/>
    <property type="molecule type" value="Genomic_DNA"/>
</dbReference>
<dbReference type="InParanoid" id="A2DJI7"/>